<keyword evidence="5" id="KW-0406">Ion transport</keyword>
<dbReference type="SUPFAM" id="SSF81324">
    <property type="entry name" value="Voltage-gated potassium channels"/>
    <property type="match status" value="1"/>
</dbReference>
<dbReference type="GO" id="GO:0016020">
    <property type="term" value="C:membrane"/>
    <property type="evidence" value="ECO:0007669"/>
    <property type="project" value="UniProtKB-SubCell"/>
</dbReference>
<dbReference type="AlphaFoldDB" id="A0AA36G8Q5"/>
<dbReference type="InterPro" id="IPR004178">
    <property type="entry name" value="CaM-bd_dom"/>
</dbReference>
<dbReference type="InterPro" id="IPR036122">
    <property type="entry name" value="CaM-bd_dom_sf"/>
</dbReference>
<comment type="caution">
    <text evidence="10">The sequence shown here is derived from an EMBL/GenBank/DDBJ whole genome shotgun (WGS) entry which is preliminary data.</text>
</comment>
<feature type="transmembrane region" description="Helical" evidence="8">
    <location>
        <begin position="201"/>
        <end position="219"/>
    </location>
</feature>
<dbReference type="Pfam" id="PF07885">
    <property type="entry name" value="Ion_trans_2"/>
    <property type="match status" value="1"/>
</dbReference>
<dbReference type="GO" id="GO:0005516">
    <property type="term" value="F:calmodulin binding"/>
    <property type="evidence" value="ECO:0007669"/>
    <property type="project" value="InterPro"/>
</dbReference>
<keyword evidence="4 8" id="KW-1133">Transmembrane helix</keyword>
<dbReference type="PANTHER" id="PTHR10153">
    <property type="entry name" value="SMALL CONDUCTANCE CALCIUM-ACTIVATED POTASSIUM CHANNEL"/>
    <property type="match status" value="1"/>
</dbReference>
<proteinExistence type="predicted"/>
<feature type="domain" description="Calmodulin-binding" evidence="9">
    <location>
        <begin position="364"/>
        <end position="444"/>
    </location>
</feature>
<dbReference type="InterPro" id="IPR013099">
    <property type="entry name" value="K_chnl_dom"/>
</dbReference>
<dbReference type="Proteomes" id="UP001177023">
    <property type="component" value="Unassembled WGS sequence"/>
</dbReference>
<evidence type="ECO:0000256" key="6">
    <source>
        <dbReference type="ARBA" id="ARBA00023136"/>
    </source>
</evidence>
<keyword evidence="11" id="KW-1185">Reference proteome</keyword>
<dbReference type="Pfam" id="PF03530">
    <property type="entry name" value="SK_channel"/>
    <property type="match status" value="1"/>
</dbReference>
<evidence type="ECO:0000256" key="8">
    <source>
        <dbReference type="SAM" id="Phobius"/>
    </source>
</evidence>
<comment type="subcellular location">
    <subcellularLocation>
        <location evidence="1">Membrane</location>
        <topology evidence="1">Multi-pass membrane protein</topology>
    </subcellularLocation>
</comment>
<feature type="transmembrane region" description="Helical" evidence="8">
    <location>
        <begin position="262"/>
        <end position="281"/>
    </location>
</feature>
<evidence type="ECO:0000259" key="9">
    <source>
        <dbReference type="SMART" id="SM01053"/>
    </source>
</evidence>
<accession>A0AA36G8Q5</accession>
<evidence type="ECO:0000256" key="2">
    <source>
        <dbReference type="ARBA" id="ARBA00022448"/>
    </source>
</evidence>
<name>A0AA36G8Q5_9BILA</name>
<evidence type="ECO:0000256" key="3">
    <source>
        <dbReference type="ARBA" id="ARBA00022692"/>
    </source>
</evidence>
<feature type="non-terminal residue" evidence="10">
    <location>
        <position position="1"/>
    </location>
</feature>
<feature type="transmembrane region" description="Helical" evidence="8">
    <location>
        <begin position="74"/>
        <end position="95"/>
    </location>
</feature>
<feature type="transmembrane region" description="Helical" evidence="8">
    <location>
        <begin position="160"/>
        <end position="181"/>
    </location>
</feature>
<evidence type="ECO:0000313" key="10">
    <source>
        <dbReference type="EMBL" id="CAJ0582168.1"/>
    </source>
</evidence>
<dbReference type="SUPFAM" id="SSF81327">
    <property type="entry name" value="Small-conductance potassium channel"/>
    <property type="match status" value="1"/>
</dbReference>
<dbReference type="Gene3D" id="1.10.287.70">
    <property type="match status" value="2"/>
</dbReference>
<gene>
    <name evidence="10" type="ORF">MSPICULIGERA_LOCUS20309</name>
</gene>
<feature type="transmembrane region" description="Helical" evidence="8">
    <location>
        <begin position="325"/>
        <end position="346"/>
    </location>
</feature>
<keyword evidence="3 8" id="KW-0812">Transmembrane</keyword>
<organism evidence="10 11">
    <name type="scientific">Mesorhabditis spiculigera</name>
    <dbReference type="NCBI Taxonomy" id="96644"/>
    <lineage>
        <taxon>Eukaryota</taxon>
        <taxon>Metazoa</taxon>
        <taxon>Ecdysozoa</taxon>
        <taxon>Nematoda</taxon>
        <taxon>Chromadorea</taxon>
        <taxon>Rhabditida</taxon>
        <taxon>Rhabditina</taxon>
        <taxon>Rhabditomorpha</taxon>
        <taxon>Rhabditoidea</taxon>
        <taxon>Rhabditidae</taxon>
        <taxon>Mesorhabditinae</taxon>
        <taxon>Mesorhabditis</taxon>
    </lineage>
</organism>
<dbReference type="EMBL" id="CATQJA010002664">
    <property type="protein sequence ID" value="CAJ0582168.1"/>
    <property type="molecule type" value="Genomic_DNA"/>
</dbReference>
<evidence type="ECO:0000313" key="11">
    <source>
        <dbReference type="Proteomes" id="UP001177023"/>
    </source>
</evidence>
<protein>
    <recommendedName>
        <fullName evidence="9">Calmodulin-binding domain-containing protein</fullName>
    </recommendedName>
</protein>
<dbReference type="GO" id="GO:0016286">
    <property type="term" value="F:small conductance calcium-activated potassium channel activity"/>
    <property type="evidence" value="ECO:0007669"/>
    <property type="project" value="InterPro"/>
</dbReference>
<dbReference type="Pfam" id="PF02888">
    <property type="entry name" value="CaMBD"/>
    <property type="match status" value="1"/>
</dbReference>
<dbReference type="InterPro" id="IPR015449">
    <property type="entry name" value="K_chnl_Ca-activ_SK"/>
</dbReference>
<dbReference type="SMART" id="SM01053">
    <property type="entry name" value="CaMBD"/>
    <property type="match status" value="1"/>
</dbReference>
<evidence type="ECO:0000256" key="1">
    <source>
        <dbReference type="ARBA" id="ARBA00004141"/>
    </source>
</evidence>
<keyword evidence="7" id="KW-0407">Ion channel</keyword>
<evidence type="ECO:0000256" key="7">
    <source>
        <dbReference type="ARBA" id="ARBA00023303"/>
    </source>
</evidence>
<reference evidence="10" key="1">
    <citation type="submission" date="2023-06" db="EMBL/GenBank/DDBJ databases">
        <authorList>
            <person name="Delattre M."/>
        </authorList>
    </citation>
    <scope>NUCLEOTIDE SEQUENCE</scope>
    <source>
        <strain evidence="10">AF72</strain>
    </source>
</reference>
<sequence>MAAAVRAGAVHMERPRFTMYHNNLHTLDWRDPEERQRDAEKAKNKGKGYGVSVTSAEAARNRFRQRTKMLDVKLTLCDWTVFLSLSGLALAIVDVELCAFNADIASATLDHASTILRFVIIGLTLLLQLVLLGYHLTDIRVYLIETNSECWRVGVTSERLFQVLLEVAACSICPIPARFLWKERVRWPFLSASPMSAHGTIHIPTHVLLTLPMFLRLYLVARYMVLHSRYYQDCATRTIASLNRVAVDFRFVVRSELYQRPLLSIFVFTICFWTVMAWMVTQCERYAYPNLPGYQHLLDFIWFEIITFFSIGYGDIKVHTYCGRALAMLTALVGTVFSSILIALMARRMALSSSEKRVNHLIAESQLNITHKNCAARVLQNTWRTVLRRRDAEREAAPSKSMLKLRAAQRALLRAVIEFRRSRWRLRMQMEDEDDYFVARRAFMETEERLSRVRKRQAELNIQIGGLYQHVQSLTHLIHLRSG</sequence>
<feature type="transmembrane region" description="Helical" evidence="8">
    <location>
        <begin position="115"/>
        <end position="134"/>
    </location>
</feature>
<evidence type="ECO:0000256" key="4">
    <source>
        <dbReference type="ARBA" id="ARBA00022989"/>
    </source>
</evidence>
<evidence type="ECO:0000256" key="5">
    <source>
        <dbReference type="ARBA" id="ARBA00023065"/>
    </source>
</evidence>
<keyword evidence="6 8" id="KW-0472">Membrane</keyword>
<keyword evidence="2" id="KW-0813">Transport</keyword>
<feature type="transmembrane region" description="Helical" evidence="8">
    <location>
        <begin position="293"/>
        <end position="313"/>
    </location>
</feature>